<protein>
    <recommendedName>
        <fullName evidence="7">PAS domain-containing protein</fullName>
    </recommendedName>
</protein>
<dbReference type="HOGENOM" id="CLU_584535_0_0_1"/>
<keyword evidence="6" id="KW-1185">Reference proteome</keyword>
<evidence type="ECO:0000256" key="1">
    <source>
        <dbReference type="ARBA" id="ARBA00022630"/>
    </source>
</evidence>
<keyword evidence="2" id="KW-0288">FMN</keyword>
<organism evidence="5 6">
    <name type="scientific">Emiliania huxleyi (strain CCMP1516)</name>
    <dbReference type="NCBI Taxonomy" id="280463"/>
    <lineage>
        <taxon>Eukaryota</taxon>
        <taxon>Haptista</taxon>
        <taxon>Haptophyta</taxon>
        <taxon>Prymnesiophyceae</taxon>
        <taxon>Isochrysidales</taxon>
        <taxon>Noelaerhabdaceae</taxon>
        <taxon>Emiliania</taxon>
    </lineage>
</organism>
<dbReference type="RefSeq" id="XP_005761436.1">
    <property type="nucleotide sequence ID" value="XM_005761379.1"/>
</dbReference>
<evidence type="ECO:0000256" key="4">
    <source>
        <dbReference type="SAM" id="MobiDB-lite"/>
    </source>
</evidence>
<keyword evidence="3" id="KW-0157">Chromophore</keyword>
<dbReference type="GeneID" id="17255254"/>
<dbReference type="EnsemblProtists" id="EOD09007">
    <property type="protein sequence ID" value="EOD09007"/>
    <property type="gene ID" value="EMIHUDRAFT_452932"/>
</dbReference>
<sequence length="468" mass="51113">MHDILLRVRNRSGETLLLLCTLDALKPQEQAGTPSTPLQREVLITMTMRDVTSSERRKAAARRLYEYAYMAPRADDAELRSLFTPMASFAHKGPRCPCSDGPARTAATTTRDSRTGRIAVDTIRGGKVVDHVCFWDEEALRMQLLAQGEGKQWRGTRHTPAPADAGPATVRLRLSVMGRWRDNKFIRVVAALGVSTPASEEVALKGEMQAHYQRKVLSQLAYCRGEGVALCEAVDEGGGEALPVMLCSDTFAALVGTVLKGRLEPLLRSLLVQPEEEADGHWSTPNPEAEGAAIDPLAAIRAALQGQPSTTPLHVAMVAALHSLNLMVTLVDMAAADQPLVWLSGGFERVTGFKPAQVLGTNCRFLQAPSTDPLCVERIRSALRREATIRANMYNEGAKDCFWNSLALYPGYRPDSDQLRYYFGVGTPLSTEHMKAVARILVLTEDEATGSVFAPMPFAGWSGQSDCY</sequence>
<reference evidence="6" key="1">
    <citation type="journal article" date="2013" name="Nature">
        <title>Pan genome of the phytoplankton Emiliania underpins its global distribution.</title>
        <authorList>
            <person name="Read B.A."/>
            <person name="Kegel J."/>
            <person name="Klute M.J."/>
            <person name="Kuo A."/>
            <person name="Lefebvre S.C."/>
            <person name="Maumus F."/>
            <person name="Mayer C."/>
            <person name="Miller J."/>
            <person name="Monier A."/>
            <person name="Salamov A."/>
            <person name="Young J."/>
            <person name="Aguilar M."/>
            <person name="Claverie J.M."/>
            <person name="Frickenhaus S."/>
            <person name="Gonzalez K."/>
            <person name="Herman E.K."/>
            <person name="Lin Y.C."/>
            <person name="Napier J."/>
            <person name="Ogata H."/>
            <person name="Sarno A.F."/>
            <person name="Shmutz J."/>
            <person name="Schroeder D."/>
            <person name="de Vargas C."/>
            <person name="Verret F."/>
            <person name="von Dassow P."/>
            <person name="Valentin K."/>
            <person name="Van de Peer Y."/>
            <person name="Wheeler G."/>
            <person name="Dacks J.B."/>
            <person name="Delwiche C.F."/>
            <person name="Dyhrman S.T."/>
            <person name="Glockner G."/>
            <person name="John U."/>
            <person name="Richards T."/>
            <person name="Worden A.Z."/>
            <person name="Zhang X."/>
            <person name="Grigoriev I.V."/>
            <person name="Allen A.E."/>
            <person name="Bidle K."/>
            <person name="Borodovsky M."/>
            <person name="Bowler C."/>
            <person name="Brownlee C."/>
            <person name="Cock J.M."/>
            <person name="Elias M."/>
            <person name="Gladyshev V.N."/>
            <person name="Groth M."/>
            <person name="Guda C."/>
            <person name="Hadaegh A."/>
            <person name="Iglesias-Rodriguez M.D."/>
            <person name="Jenkins J."/>
            <person name="Jones B.M."/>
            <person name="Lawson T."/>
            <person name="Leese F."/>
            <person name="Lindquist E."/>
            <person name="Lobanov A."/>
            <person name="Lomsadze A."/>
            <person name="Malik S.B."/>
            <person name="Marsh M.E."/>
            <person name="Mackinder L."/>
            <person name="Mock T."/>
            <person name="Mueller-Roeber B."/>
            <person name="Pagarete A."/>
            <person name="Parker M."/>
            <person name="Probert I."/>
            <person name="Quesneville H."/>
            <person name="Raines C."/>
            <person name="Rensing S.A."/>
            <person name="Riano-Pachon D.M."/>
            <person name="Richier S."/>
            <person name="Rokitta S."/>
            <person name="Shiraiwa Y."/>
            <person name="Soanes D.M."/>
            <person name="van der Giezen M."/>
            <person name="Wahlund T.M."/>
            <person name="Williams B."/>
            <person name="Wilson W."/>
            <person name="Wolfe G."/>
            <person name="Wurch L.L."/>
        </authorList>
    </citation>
    <scope>NUCLEOTIDE SEQUENCE</scope>
</reference>
<feature type="region of interest" description="Disordered" evidence="4">
    <location>
        <begin position="93"/>
        <end position="112"/>
    </location>
</feature>
<dbReference type="KEGG" id="ehx:EMIHUDRAFT_452932"/>
<dbReference type="PANTHER" id="PTHR47429:SF2">
    <property type="entry name" value="PROTEIN TWIN LOV 1"/>
    <property type="match status" value="1"/>
</dbReference>
<name>A0A0D3ICM2_EMIH1</name>
<evidence type="ECO:0000256" key="2">
    <source>
        <dbReference type="ARBA" id="ARBA00022643"/>
    </source>
</evidence>
<dbReference type="PANTHER" id="PTHR47429">
    <property type="entry name" value="PROTEIN TWIN LOV 1"/>
    <property type="match status" value="1"/>
</dbReference>
<evidence type="ECO:0008006" key="7">
    <source>
        <dbReference type="Google" id="ProtNLM"/>
    </source>
</evidence>
<evidence type="ECO:0000313" key="6">
    <source>
        <dbReference type="Proteomes" id="UP000013827"/>
    </source>
</evidence>
<dbReference type="SUPFAM" id="SSF55785">
    <property type="entry name" value="PYP-like sensor domain (PAS domain)"/>
    <property type="match status" value="1"/>
</dbReference>
<dbReference type="Gene3D" id="3.30.450.20">
    <property type="entry name" value="PAS domain"/>
    <property type="match status" value="1"/>
</dbReference>
<evidence type="ECO:0000256" key="3">
    <source>
        <dbReference type="ARBA" id="ARBA00022991"/>
    </source>
</evidence>
<dbReference type="InterPro" id="IPR035965">
    <property type="entry name" value="PAS-like_dom_sf"/>
</dbReference>
<dbReference type="GO" id="GO:0005634">
    <property type="term" value="C:nucleus"/>
    <property type="evidence" value="ECO:0007669"/>
    <property type="project" value="TreeGrafter"/>
</dbReference>
<dbReference type="PaxDb" id="2903-EOD09007"/>
<dbReference type="Proteomes" id="UP000013827">
    <property type="component" value="Unassembled WGS sequence"/>
</dbReference>
<reference evidence="5" key="2">
    <citation type="submission" date="2024-10" db="UniProtKB">
        <authorList>
            <consortium name="EnsemblProtists"/>
        </authorList>
    </citation>
    <scope>IDENTIFICATION</scope>
</reference>
<accession>A0A0D3ICM2</accession>
<keyword evidence="1" id="KW-0285">Flavoprotein</keyword>
<evidence type="ECO:0000313" key="5">
    <source>
        <dbReference type="EnsemblProtists" id="EOD09007"/>
    </source>
</evidence>
<dbReference type="AlphaFoldDB" id="A0A0D3ICM2"/>
<proteinExistence type="predicted"/>